<dbReference type="AlphaFoldDB" id="A0AAD5KIZ6"/>
<comment type="caution">
    <text evidence="2">The sequence shown here is derived from an EMBL/GenBank/DDBJ whole genome shotgun (WGS) entry which is preliminary data.</text>
</comment>
<dbReference type="Proteomes" id="UP000820818">
    <property type="component" value="Linkage Group LG9"/>
</dbReference>
<accession>A0AAD5KIZ6</accession>
<evidence type="ECO:0000256" key="1">
    <source>
        <dbReference type="SAM" id="SignalP"/>
    </source>
</evidence>
<keyword evidence="3" id="KW-1185">Reference proteome</keyword>
<evidence type="ECO:0000313" key="2">
    <source>
        <dbReference type="EMBL" id="KAI9553399.1"/>
    </source>
</evidence>
<keyword evidence="1" id="KW-0732">Signal</keyword>
<protein>
    <submittedName>
        <fullName evidence="2">Uncharacterized protein</fullName>
    </submittedName>
</protein>
<name>A0AAD5KIZ6_9CRUS</name>
<feature type="chain" id="PRO_5042048670" evidence="1">
    <location>
        <begin position="17"/>
        <end position="238"/>
    </location>
</feature>
<gene>
    <name evidence="2" type="ORF">GHT06_021302</name>
</gene>
<evidence type="ECO:0000313" key="3">
    <source>
        <dbReference type="Proteomes" id="UP000820818"/>
    </source>
</evidence>
<dbReference type="EMBL" id="WJBH02000009">
    <property type="protein sequence ID" value="KAI9553399.1"/>
    <property type="molecule type" value="Genomic_DNA"/>
</dbReference>
<organism evidence="2 3">
    <name type="scientific">Daphnia sinensis</name>
    <dbReference type="NCBI Taxonomy" id="1820382"/>
    <lineage>
        <taxon>Eukaryota</taxon>
        <taxon>Metazoa</taxon>
        <taxon>Ecdysozoa</taxon>
        <taxon>Arthropoda</taxon>
        <taxon>Crustacea</taxon>
        <taxon>Branchiopoda</taxon>
        <taxon>Diplostraca</taxon>
        <taxon>Cladocera</taxon>
        <taxon>Anomopoda</taxon>
        <taxon>Daphniidae</taxon>
        <taxon>Daphnia</taxon>
        <taxon>Daphnia similis group</taxon>
    </lineage>
</organism>
<proteinExistence type="predicted"/>
<sequence length="238" mass="25773">MLAFLFLAGLFSSTWASLNLHDGPLLPPATAYTFELTSTVVTKPTSCYITSGIVSECRRKRGMEERPHIIQFDDDLEVAPSAVLPMETTAVPRTINSLGMFSGIGNHVFSSIDELYFNTPNIFNQLAAKSSNLITVGDCGQSTVNLLQFLSCLGLTVQETTTLTGTFRQTETVSTGYTIMTVLGCTPAGFPYTYCPPDAIETAPATSMVNLKPSMAPSVASRITNPSLRRQSKPKNRL</sequence>
<feature type="signal peptide" evidence="1">
    <location>
        <begin position="1"/>
        <end position="16"/>
    </location>
</feature>
<reference evidence="2 3" key="1">
    <citation type="submission" date="2022-05" db="EMBL/GenBank/DDBJ databases">
        <title>A multi-omics perspective on studying reproductive biology in Daphnia sinensis.</title>
        <authorList>
            <person name="Jia J."/>
        </authorList>
    </citation>
    <scope>NUCLEOTIDE SEQUENCE [LARGE SCALE GENOMIC DNA]</scope>
    <source>
        <strain evidence="2 3">WSL</strain>
    </source>
</reference>